<accession>A0A2M7W104</accession>
<reference evidence="3" key="1">
    <citation type="submission" date="2017-09" db="EMBL/GenBank/DDBJ databases">
        <title>Depth-based differentiation of microbial function through sediment-hosted aquifers and enrichment of novel symbionts in the deep terrestrial subsurface.</title>
        <authorList>
            <person name="Probst A.J."/>
            <person name="Ladd B."/>
            <person name="Jarett J.K."/>
            <person name="Geller-Mcgrath D.E."/>
            <person name="Sieber C.M.K."/>
            <person name="Emerson J.B."/>
            <person name="Anantharaman K."/>
            <person name="Thomas B.C."/>
            <person name="Malmstrom R."/>
            <person name="Stieglmeier M."/>
            <person name="Klingl A."/>
            <person name="Woyke T."/>
            <person name="Ryan C.M."/>
            <person name="Banfield J.F."/>
        </authorList>
    </citation>
    <scope>NUCLEOTIDE SEQUENCE [LARGE SCALE GENOMIC DNA]</scope>
</reference>
<evidence type="ECO:0008006" key="4">
    <source>
        <dbReference type="Google" id="ProtNLM"/>
    </source>
</evidence>
<proteinExistence type="predicted"/>
<evidence type="ECO:0000256" key="1">
    <source>
        <dbReference type="SAM" id="Phobius"/>
    </source>
</evidence>
<comment type="caution">
    <text evidence="2">The sequence shown here is derived from an EMBL/GenBank/DDBJ whole genome shotgun (WGS) entry which is preliminary data.</text>
</comment>
<dbReference type="EMBL" id="PFQB01000113">
    <property type="protein sequence ID" value="PJA12443.1"/>
    <property type="molecule type" value="Genomic_DNA"/>
</dbReference>
<sequence length="143" mass="16585">MLYPILIIILIAFIYLAAVIFPKTQDQRGKFLGTAIHGLIDEYLLAHTDHDLEKKRLRLHKLTVSTDRVLSQVLAHFGTRDSSVKQQLRSALERNIVTYDQFRTLKQFHHMRNEVVHEGLQVYGENEQVIYGALIVLKNLINH</sequence>
<dbReference type="Proteomes" id="UP000228952">
    <property type="component" value="Unassembled WGS sequence"/>
</dbReference>
<evidence type="ECO:0000313" key="3">
    <source>
        <dbReference type="Proteomes" id="UP000228952"/>
    </source>
</evidence>
<keyword evidence="1" id="KW-0812">Transmembrane</keyword>
<feature type="transmembrane region" description="Helical" evidence="1">
    <location>
        <begin position="6"/>
        <end position="22"/>
    </location>
</feature>
<keyword evidence="1" id="KW-0472">Membrane</keyword>
<protein>
    <recommendedName>
        <fullName evidence="4">Apea-like HEPN domain-containing protein</fullName>
    </recommendedName>
</protein>
<dbReference type="AlphaFoldDB" id="A0A2M7W104"/>
<organism evidence="2 3">
    <name type="scientific">Candidatus Dojkabacteria bacterium CG_4_10_14_0_2_um_filter_Dojkabacteria_WS6_41_15</name>
    <dbReference type="NCBI Taxonomy" id="2014249"/>
    <lineage>
        <taxon>Bacteria</taxon>
        <taxon>Candidatus Dojkabacteria</taxon>
    </lineage>
</organism>
<name>A0A2M7W104_9BACT</name>
<keyword evidence="1" id="KW-1133">Transmembrane helix</keyword>
<gene>
    <name evidence="2" type="ORF">COX64_04560</name>
</gene>
<evidence type="ECO:0000313" key="2">
    <source>
        <dbReference type="EMBL" id="PJA12443.1"/>
    </source>
</evidence>